<name>A0A3M8CH63_9BACL</name>
<reference evidence="2 3" key="1">
    <citation type="submission" date="2018-10" db="EMBL/GenBank/DDBJ databases">
        <title>Phylogenomics of Brevibacillus.</title>
        <authorList>
            <person name="Dunlap C."/>
        </authorList>
    </citation>
    <scope>NUCLEOTIDE SEQUENCE [LARGE SCALE GENOMIC DNA]</scope>
    <source>
        <strain evidence="2 3">JCM 15085</strain>
    </source>
</reference>
<proteinExistence type="predicted"/>
<feature type="transmembrane region" description="Helical" evidence="1">
    <location>
        <begin position="146"/>
        <end position="166"/>
    </location>
</feature>
<gene>
    <name evidence="2" type="ORF">EDM58_19055</name>
</gene>
<dbReference type="RefSeq" id="WP_122914729.1">
    <property type="nucleotide sequence ID" value="NZ_RHHT01000046.1"/>
</dbReference>
<dbReference type="InterPro" id="IPR010787">
    <property type="entry name" value="DUF1385"/>
</dbReference>
<evidence type="ECO:0000313" key="2">
    <source>
        <dbReference type="EMBL" id="RNB75062.1"/>
    </source>
</evidence>
<dbReference type="AlphaFoldDB" id="A0A3M8CH63"/>
<dbReference type="Proteomes" id="UP000281915">
    <property type="component" value="Unassembled WGS sequence"/>
</dbReference>
<evidence type="ECO:0000256" key="1">
    <source>
        <dbReference type="SAM" id="Phobius"/>
    </source>
</evidence>
<sequence length="311" mass="34797">MAQQQVPNYGGQAVIEGVMFGGKTVTVTAVRTKNQDIEYFEAPRTEYTWIKPLKKIPFLRGLVGLIEASANGARHLNFASERYSIDSGEEVTESPSKLTMILGVAVVGVLTFLFGKFVFTLVPVFLADFLLGKWVPDGVPQTLAEGGFKILLLLGYITAIAQAPIIKRLFQYHGAEHKVINAFESGVELTVENVQKFSTLHYRCGSSFLIFSVFVGVVIYSLFSYDSLTERVVQRIVLLPLVIGVSYEVLQWTNKLRDTPVLRYLGYPGLWLQKITTREPDDHQVEVAIASFQKMRELDQKQGQERLVTIG</sequence>
<feature type="transmembrane region" description="Helical" evidence="1">
    <location>
        <begin position="232"/>
        <end position="250"/>
    </location>
</feature>
<dbReference type="EMBL" id="RHHT01000046">
    <property type="protein sequence ID" value="RNB75062.1"/>
    <property type="molecule type" value="Genomic_DNA"/>
</dbReference>
<feature type="transmembrane region" description="Helical" evidence="1">
    <location>
        <begin position="200"/>
        <end position="220"/>
    </location>
</feature>
<comment type="caution">
    <text evidence="2">The sequence shown here is derived from an EMBL/GenBank/DDBJ whole genome shotgun (WGS) entry which is preliminary data.</text>
</comment>
<evidence type="ECO:0000313" key="3">
    <source>
        <dbReference type="Proteomes" id="UP000281915"/>
    </source>
</evidence>
<dbReference type="Pfam" id="PF07136">
    <property type="entry name" value="DUF1385"/>
    <property type="match status" value="1"/>
</dbReference>
<accession>A0A3M8CH63</accession>
<keyword evidence="1" id="KW-0812">Transmembrane</keyword>
<dbReference type="PANTHER" id="PTHR42867">
    <property type="entry name" value="MEMBRANE PROTEIN-RELATED"/>
    <property type="match status" value="1"/>
</dbReference>
<protein>
    <submittedName>
        <fullName evidence="2">DUF1385 domain-containing protein</fullName>
    </submittedName>
</protein>
<dbReference type="PANTHER" id="PTHR42867:SF1">
    <property type="entry name" value="MEMBRANE PROTEIN-RELATED"/>
    <property type="match status" value="1"/>
</dbReference>
<keyword evidence="1" id="KW-0472">Membrane</keyword>
<keyword evidence="1" id="KW-1133">Transmembrane helix</keyword>
<feature type="transmembrane region" description="Helical" evidence="1">
    <location>
        <begin position="101"/>
        <end position="126"/>
    </location>
</feature>
<organism evidence="2 3">
    <name type="scientific">Brevibacillus panacihumi</name>
    <dbReference type="NCBI Taxonomy" id="497735"/>
    <lineage>
        <taxon>Bacteria</taxon>
        <taxon>Bacillati</taxon>
        <taxon>Bacillota</taxon>
        <taxon>Bacilli</taxon>
        <taxon>Bacillales</taxon>
        <taxon>Paenibacillaceae</taxon>
        <taxon>Brevibacillus</taxon>
    </lineage>
</organism>